<dbReference type="EMBL" id="ADVG01000003">
    <property type="protein sequence ID" value="EFH83801.1"/>
    <property type="molecule type" value="Genomic_DNA"/>
</dbReference>
<dbReference type="Proteomes" id="UP000004508">
    <property type="component" value="Unassembled WGS sequence"/>
</dbReference>
<feature type="transmembrane region" description="Helical" evidence="1">
    <location>
        <begin position="378"/>
        <end position="401"/>
    </location>
</feature>
<comment type="caution">
    <text evidence="2">The sequence shown here is derived from an EMBL/GenBank/DDBJ whole genome shotgun (WGS) entry which is preliminary data.</text>
</comment>
<evidence type="ECO:0008006" key="4">
    <source>
        <dbReference type="Google" id="ProtNLM"/>
    </source>
</evidence>
<keyword evidence="1" id="KW-0472">Membrane</keyword>
<name>D6TTQ0_KTERA</name>
<proteinExistence type="predicted"/>
<accession>D6TTQ0</accession>
<feature type="transmembrane region" description="Helical" evidence="1">
    <location>
        <begin position="197"/>
        <end position="219"/>
    </location>
</feature>
<dbReference type="eggNOG" id="ENOG5032RE8">
    <property type="taxonomic scope" value="Bacteria"/>
</dbReference>
<feature type="transmembrane region" description="Helical" evidence="1">
    <location>
        <begin position="325"/>
        <end position="345"/>
    </location>
</feature>
<feature type="transmembrane region" description="Helical" evidence="1">
    <location>
        <begin position="44"/>
        <end position="65"/>
    </location>
</feature>
<feature type="transmembrane region" description="Helical" evidence="1">
    <location>
        <begin position="351"/>
        <end position="371"/>
    </location>
</feature>
<evidence type="ECO:0000313" key="2">
    <source>
        <dbReference type="EMBL" id="EFH83801.1"/>
    </source>
</evidence>
<reference evidence="2 3" key="1">
    <citation type="journal article" date="2011" name="Stand. Genomic Sci.">
        <title>Non-contiguous finished genome sequence and contextual data of the filamentous soil bacterium Ktedonobacter racemifer type strain (SOSP1-21).</title>
        <authorList>
            <person name="Chang Y.J."/>
            <person name="Land M."/>
            <person name="Hauser L."/>
            <person name="Chertkov O."/>
            <person name="Del Rio T.G."/>
            <person name="Nolan M."/>
            <person name="Copeland A."/>
            <person name="Tice H."/>
            <person name="Cheng J.F."/>
            <person name="Lucas S."/>
            <person name="Han C."/>
            <person name="Goodwin L."/>
            <person name="Pitluck S."/>
            <person name="Ivanova N."/>
            <person name="Ovchinikova G."/>
            <person name="Pati A."/>
            <person name="Chen A."/>
            <person name="Palaniappan K."/>
            <person name="Mavromatis K."/>
            <person name="Liolios K."/>
            <person name="Brettin T."/>
            <person name="Fiebig A."/>
            <person name="Rohde M."/>
            <person name="Abt B."/>
            <person name="Goker M."/>
            <person name="Detter J.C."/>
            <person name="Woyke T."/>
            <person name="Bristow J."/>
            <person name="Eisen J.A."/>
            <person name="Markowitz V."/>
            <person name="Hugenholtz P."/>
            <person name="Kyrpides N.C."/>
            <person name="Klenk H.P."/>
            <person name="Lapidus A."/>
        </authorList>
    </citation>
    <scope>NUCLEOTIDE SEQUENCE [LARGE SCALE GENOMIC DNA]</scope>
    <source>
        <strain evidence="3">DSM 44963</strain>
    </source>
</reference>
<dbReference type="AlphaFoldDB" id="D6TTQ0"/>
<sequence>MDITEANFDPAISDRDKELKAARNSDQEIHLMDDLPEKEKKSKLFFAILETCFIFIGLLCIYFFLPRMIHGDGAQRYQYLADFLHHGITRNPGAKYSLVGPIFALPLLIIGERLGQPVAWILVYNYILFAGCLLAIYLLCRNHIDRGLLRKFILLLVTSSMFAAHLFAFYGEVFSAACIGVGIIAFMRRSRLSSIGGWIAVILGVVNTPAMVGGFCLLIFKRMLDMKRLRYLIAVVAVAALILGESWLRRGSPQASGYANDFGFHTVMPYSGLPGFSYPFFFGLISILFSFGKGLIFFTPGFLLPVRKTMLKLQEKYDLNLYQLYVLWLFFLVGLILVYSRWWAWYGGRYWGPRFFLFASLPASLALAVRLHDKGTKLWVNIFTGVVLCLSAWVGVCAALFQSDTYISTCSANNYALEAYCHYVPEFSVLWHPFVVHPHLDFNQGLYLVYLLVVFLYFFVPLLCKIYQQSKGIVVATCKPYLDMTKWRI</sequence>
<gene>
    <name evidence="2" type="ORF">Krac_4797</name>
</gene>
<feature type="transmembrane region" description="Helical" evidence="1">
    <location>
        <begin position="278"/>
        <end position="304"/>
    </location>
</feature>
<dbReference type="RefSeq" id="WP_007914771.1">
    <property type="nucleotide sequence ID" value="NZ_ADVG01000003.1"/>
</dbReference>
<feature type="transmembrane region" description="Helical" evidence="1">
    <location>
        <begin position="445"/>
        <end position="464"/>
    </location>
</feature>
<protein>
    <recommendedName>
        <fullName evidence="4">Glycosyltransferase RgtA/B/C/D-like domain-containing protein</fullName>
    </recommendedName>
</protein>
<keyword evidence="3" id="KW-1185">Reference proteome</keyword>
<keyword evidence="1" id="KW-1133">Transmembrane helix</keyword>
<dbReference type="OrthoDB" id="146715at2"/>
<dbReference type="InParanoid" id="D6TTQ0"/>
<feature type="transmembrane region" description="Helical" evidence="1">
    <location>
        <begin position="93"/>
        <end position="111"/>
    </location>
</feature>
<evidence type="ECO:0000256" key="1">
    <source>
        <dbReference type="SAM" id="Phobius"/>
    </source>
</evidence>
<organism evidence="2 3">
    <name type="scientific">Ktedonobacter racemifer DSM 44963</name>
    <dbReference type="NCBI Taxonomy" id="485913"/>
    <lineage>
        <taxon>Bacteria</taxon>
        <taxon>Bacillati</taxon>
        <taxon>Chloroflexota</taxon>
        <taxon>Ktedonobacteria</taxon>
        <taxon>Ktedonobacterales</taxon>
        <taxon>Ktedonobacteraceae</taxon>
        <taxon>Ktedonobacter</taxon>
    </lineage>
</organism>
<feature type="transmembrane region" description="Helical" evidence="1">
    <location>
        <begin position="117"/>
        <end position="140"/>
    </location>
</feature>
<feature type="transmembrane region" description="Helical" evidence="1">
    <location>
        <begin position="231"/>
        <end position="248"/>
    </location>
</feature>
<evidence type="ECO:0000313" key="3">
    <source>
        <dbReference type="Proteomes" id="UP000004508"/>
    </source>
</evidence>
<feature type="transmembrane region" description="Helical" evidence="1">
    <location>
        <begin position="152"/>
        <end position="185"/>
    </location>
</feature>
<keyword evidence="1" id="KW-0812">Transmembrane</keyword>